<evidence type="ECO:0000313" key="1">
    <source>
        <dbReference type="EMBL" id="RQW61653.1"/>
    </source>
</evidence>
<evidence type="ECO:0000313" key="2">
    <source>
        <dbReference type="Proteomes" id="UP000281112"/>
    </source>
</evidence>
<protein>
    <recommendedName>
        <fullName evidence="3">Pilus assembly protein PilM</fullName>
    </recommendedName>
</protein>
<reference evidence="1 2" key="1">
    <citation type="submission" date="2018-11" db="EMBL/GenBank/DDBJ databases">
        <title>Vibrio LJC006 sp. nov., isolated from seawater during the bloom of the enteromorpha.</title>
        <authorList>
            <person name="Liang J."/>
        </authorList>
    </citation>
    <scope>NUCLEOTIDE SEQUENCE [LARGE SCALE GENOMIC DNA]</scope>
    <source>
        <strain evidence="1 2">LJC006</strain>
    </source>
</reference>
<sequence length="305" mass="34581">MSKRIITGIDIRCDSILAVTVARKYDTYQLQMIQDIPTNRDIVSENIPLHHQLLVNILAELKKKRLRKGREITLCVPESAVICKIVDVPSYIRGRKEEGPAVLRAFAKSAPLPIEELAIDYEQVGSLFQVFATRKAEVLSRKQLVKNAGLKLGLIESEKNAFHHAHLWVDVCMETQQSLLIDWGKENVRFGFSDGDRYVYRCSSLADRSTTNLSQMAALFYQECQRFLSLNPSIKPQATLIYSSVELPQEIESCAKQLLGIKIYRLESLFNHHALLIEQNVNEPFLALGSALSGFHAIEEHRYVA</sequence>
<dbReference type="RefSeq" id="WP_124938752.1">
    <property type="nucleotide sequence ID" value="NZ_RJVQ01000011.1"/>
</dbReference>
<dbReference type="Gene3D" id="3.30.420.40">
    <property type="match status" value="2"/>
</dbReference>
<dbReference type="EMBL" id="RJVQ01000011">
    <property type="protein sequence ID" value="RQW61653.1"/>
    <property type="molecule type" value="Genomic_DNA"/>
</dbReference>
<evidence type="ECO:0008006" key="3">
    <source>
        <dbReference type="Google" id="ProtNLM"/>
    </source>
</evidence>
<dbReference type="Proteomes" id="UP000281112">
    <property type="component" value="Unassembled WGS sequence"/>
</dbReference>
<name>A0A3N9TD84_9VIBR</name>
<comment type="caution">
    <text evidence="1">The sequence shown here is derived from an EMBL/GenBank/DDBJ whole genome shotgun (WGS) entry which is preliminary data.</text>
</comment>
<gene>
    <name evidence="1" type="ORF">EES38_18810</name>
</gene>
<keyword evidence="2" id="KW-1185">Reference proteome</keyword>
<dbReference type="Pfam" id="PF11104">
    <property type="entry name" value="PilM_2"/>
    <property type="match status" value="1"/>
</dbReference>
<organism evidence="1 2">
    <name type="scientific">Vibrio viridaestus</name>
    <dbReference type="NCBI Taxonomy" id="2487322"/>
    <lineage>
        <taxon>Bacteria</taxon>
        <taxon>Pseudomonadati</taxon>
        <taxon>Pseudomonadota</taxon>
        <taxon>Gammaproteobacteria</taxon>
        <taxon>Vibrionales</taxon>
        <taxon>Vibrionaceae</taxon>
        <taxon>Vibrio</taxon>
    </lineage>
</organism>
<dbReference type="InterPro" id="IPR005883">
    <property type="entry name" value="PilM"/>
</dbReference>
<dbReference type="AlphaFoldDB" id="A0A3N9TD84"/>
<proteinExistence type="predicted"/>
<dbReference type="OrthoDB" id="9773403at2"/>
<accession>A0A3N9TD84</accession>
<dbReference type="Gene3D" id="3.30.1490.300">
    <property type="match status" value="1"/>
</dbReference>